<dbReference type="InterPro" id="IPR016024">
    <property type="entry name" value="ARM-type_fold"/>
</dbReference>
<dbReference type="EMBL" id="CAKOFQ010006757">
    <property type="protein sequence ID" value="CAH1968884.1"/>
    <property type="molecule type" value="Genomic_DNA"/>
</dbReference>
<accession>A0A9P0K6X3</accession>
<feature type="coiled-coil region" evidence="1">
    <location>
        <begin position="994"/>
        <end position="1028"/>
    </location>
</feature>
<name>A0A9P0K6X3_ACAOB</name>
<feature type="compositionally biased region" description="Polar residues" evidence="2">
    <location>
        <begin position="1036"/>
        <end position="1050"/>
    </location>
</feature>
<dbReference type="AlphaFoldDB" id="A0A9P0K6X3"/>
<feature type="compositionally biased region" description="Polar residues" evidence="2">
    <location>
        <begin position="1097"/>
        <end position="1106"/>
    </location>
</feature>
<dbReference type="Proteomes" id="UP001152888">
    <property type="component" value="Unassembled WGS sequence"/>
</dbReference>
<keyword evidence="1" id="KW-0175">Coiled coil</keyword>
<dbReference type="Pfam" id="PF04388">
    <property type="entry name" value="Hamartin"/>
    <property type="match status" value="1"/>
</dbReference>
<comment type="caution">
    <text evidence="4">The sequence shown here is derived from an EMBL/GenBank/DDBJ whole genome shotgun (WGS) entry which is preliminary data.</text>
</comment>
<keyword evidence="3" id="KW-0472">Membrane</keyword>
<keyword evidence="5" id="KW-1185">Reference proteome</keyword>
<feature type="compositionally biased region" description="Low complexity" evidence="2">
    <location>
        <begin position="399"/>
        <end position="414"/>
    </location>
</feature>
<dbReference type="GO" id="GO:0033596">
    <property type="term" value="C:TSC1-TSC2 complex"/>
    <property type="evidence" value="ECO:0007669"/>
    <property type="project" value="TreeGrafter"/>
</dbReference>
<dbReference type="InterPro" id="IPR007483">
    <property type="entry name" value="Hamartin"/>
</dbReference>
<feature type="coiled-coil region" evidence="1">
    <location>
        <begin position="784"/>
        <end position="857"/>
    </location>
</feature>
<dbReference type="OrthoDB" id="6022054at2759"/>
<sequence>MNDILERLESNNKEVVENVKQSIREQFMKVNESWLLNGLYDYYIQTNSERALEIIVNIREPHYGYLFDRLSDSIRSSKLEAKVQSLTVLGYLARSQPTWLYKIQDHSLLKDMLNLLKNEVELLPLISALLVLIVLLPMLPSTMAYYLKDIFDIFSRLASWNCNPGKIDDQLIHMQVALYALFLRLYGMFPCNFISYLRSQYKDKNKPVFVHTIKPMLHTVRMHPSLVTASKDLETTTERWRKMKVHDVIVECERFSLDLVDRCPHDTCQYPTGFRSRSGTTNSTIEPSYQLSDLKSLALLQKPPTSDSRTFFTPSSVFAAPPISESIPTNVMRLQDMPSSGYPPEGTSPPEAAIEATPETTPIRDYHSIPIRQPPTSSNVVRALTSFAVSKPRSSPLAPTSSSGTPSHSQPSSPMRLKDSSGTHGGHATLFTYPSALVRDHGTSLHTKQKVEKLMLERIHISEGFSEDVSKSKCLPPPSSPLRIINPDLTPRQLSPKRIETSLSNDDDEGVSIVSRGSVPTTPKRLSSGRDIFSQDFGDGDGIDERVEEEKEQAQGSPCTAGGLHMPNSKSMNNFAKRVQRLRHHSQCNPEPERIEVSTGSSPGKGSAGAAFSSTTVRRAISCPEMKKTGLSSAKDNIDKPLKETDEEITVEKNGSDSHNGSMEERTYSTNSTQTENFWPYEHLFLAVFPSLESNNEYRASPLPSPAPFKEERSSPSVYDVLDRYLETACHASSDKNSVQYLKDQLQLVHQHLLFERHRREIHAYRNRRLLSDAKSTRLLEECNSALRDTVQLQEKYLDDLRNQLDKNRIDRLEEENKLNRTIQYWEEQCKVLQEECKGLKSANENLVSEASELKNQCAIQDVKITQLSSDVLDAIAEMNVAKQQAKCGEIGRKQLEQVNKELLMLGELQLKYQERLDQVEAKREVQEELNVTKETYREDIRVVNHHLESKISMIDSYRTRLVELEHTMASKEAGILTQKQMLSGLNEQHFEKLEAVESKYQTQSTIYRSLEEKLLDLRQRLDIAEYEKKRALHSPDTSSCHEVNVSTTVGLSPHSSPLSASLASSEGSSVLHEREVKNLQAIVDQKEEYYPDNDGQFASTSTKTD</sequence>
<proteinExistence type="predicted"/>
<feature type="region of interest" description="Disordered" evidence="2">
    <location>
        <begin position="502"/>
        <end position="542"/>
    </location>
</feature>
<evidence type="ECO:0000256" key="2">
    <source>
        <dbReference type="SAM" id="MobiDB-lite"/>
    </source>
</evidence>
<dbReference type="SUPFAM" id="SSF48371">
    <property type="entry name" value="ARM repeat"/>
    <property type="match status" value="1"/>
</dbReference>
<feature type="region of interest" description="Disordered" evidence="2">
    <location>
        <begin position="466"/>
        <end position="489"/>
    </location>
</feature>
<evidence type="ECO:0000256" key="3">
    <source>
        <dbReference type="SAM" id="Phobius"/>
    </source>
</evidence>
<feature type="region of interest" description="Disordered" evidence="2">
    <location>
        <begin position="390"/>
        <end position="428"/>
    </location>
</feature>
<dbReference type="GO" id="GO:0008285">
    <property type="term" value="P:negative regulation of cell population proliferation"/>
    <property type="evidence" value="ECO:0007669"/>
    <property type="project" value="TreeGrafter"/>
</dbReference>
<dbReference type="GO" id="GO:0032007">
    <property type="term" value="P:negative regulation of TOR signaling"/>
    <property type="evidence" value="ECO:0007669"/>
    <property type="project" value="TreeGrafter"/>
</dbReference>
<keyword evidence="3" id="KW-1133">Transmembrane helix</keyword>
<reference evidence="4" key="1">
    <citation type="submission" date="2022-03" db="EMBL/GenBank/DDBJ databases">
        <authorList>
            <person name="Sayadi A."/>
        </authorList>
    </citation>
    <scope>NUCLEOTIDE SEQUENCE</scope>
</reference>
<evidence type="ECO:0008006" key="6">
    <source>
        <dbReference type="Google" id="ProtNLM"/>
    </source>
</evidence>
<protein>
    <recommendedName>
        <fullName evidence="6">Hamartin</fullName>
    </recommendedName>
</protein>
<evidence type="ECO:0000313" key="5">
    <source>
        <dbReference type="Proteomes" id="UP001152888"/>
    </source>
</evidence>
<feature type="region of interest" description="Disordered" evidence="2">
    <location>
        <begin position="643"/>
        <end position="667"/>
    </location>
</feature>
<keyword evidence="3" id="KW-0812">Transmembrane</keyword>
<organism evidence="4 5">
    <name type="scientific">Acanthoscelides obtectus</name>
    <name type="common">Bean weevil</name>
    <name type="synonym">Bruchus obtectus</name>
    <dbReference type="NCBI Taxonomy" id="200917"/>
    <lineage>
        <taxon>Eukaryota</taxon>
        <taxon>Metazoa</taxon>
        <taxon>Ecdysozoa</taxon>
        <taxon>Arthropoda</taxon>
        <taxon>Hexapoda</taxon>
        <taxon>Insecta</taxon>
        <taxon>Pterygota</taxon>
        <taxon>Neoptera</taxon>
        <taxon>Endopterygota</taxon>
        <taxon>Coleoptera</taxon>
        <taxon>Polyphaga</taxon>
        <taxon>Cucujiformia</taxon>
        <taxon>Chrysomeloidea</taxon>
        <taxon>Chrysomelidae</taxon>
        <taxon>Bruchinae</taxon>
        <taxon>Bruchini</taxon>
        <taxon>Acanthoscelides</taxon>
    </lineage>
</organism>
<feature type="transmembrane region" description="Helical" evidence="3">
    <location>
        <begin position="122"/>
        <end position="147"/>
    </location>
</feature>
<feature type="compositionally biased region" description="Low complexity" evidence="2">
    <location>
        <begin position="1051"/>
        <end position="1071"/>
    </location>
</feature>
<dbReference type="PANTHER" id="PTHR15154:SF2">
    <property type="entry name" value="HAMARTIN"/>
    <property type="match status" value="1"/>
</dbReference>
<evidence type="ECO:0000313" key="4">
    <source>
        <dbReference type="EMBL" id="CAH1968884.1"/>
    </source>
</evidence>
<gene>
    <name evidence="4" type="ORF">ACAOBT_LOCUS8118</name>
</gene>
<evidence type="ECO:0000256" key="1">
    <source>
        <dbReference type="SAM" id="Coils"/>
    </source>
</evidence>
<feature type="region of interest" description="Disordered" evidence="2">
    <location>
        <begin position="1032"/>
        <end position="1071"/>
    </location>
</feature>
<dbReference type="PANTHER" id="PTHR15154">
    <property type="entry name" value="HAMARTIN"/>
    <property type="match status" value="1"/>
</dbReference>
<feature type="region of interest" description="Disordered" evidence="2">
    <location>
        <begin position="1084"/>
        <end position="1106"/>
    </location>
</feature>
<feature type="compositionally biased region" description="Low complexity" evidence="2">
    <location>
        <begin position="598"/>
        <end position="614"/>
    </location>
</feature>
<feature type="region of interest" description="Disordered" evidence="2">
    <location>
        <begin position="585"/>
        <end position="614"/>
    </location>
</feature>
<dbReference type="GO" id="GO:0051726">
    <property type="term" value="P:regulation of cell cycle"/>
    <property type="evidence" value="ECO:0007669"/>
    <property type="project" value="TreeGrafter"/>
</dbReference>